<keyword evidence="3" id="KW-0808">Transferase</keyword>
<feature type="domain" description="Protein kinase" evidence="9">
    <location>
        <begin position="21"/>
        <end position="243"/>
    </location>
</feature>
<dbReference type="InterPro" id="IPR000719">
    <property type="entry name" value="Prot_kinase_dom"/>
</dbReference>
<evidence type="ECO:0000313" key="11">
    <source>
        <dbReference type="Proteomes" id="UP000799753"/>
    </source>
</evidence>
<dbReference type="AlphaFoldDB" id="A0A6A6S3F3"/>
<evidence type="ECO:0000256" key="3">
    <source>
        <dbReference type="ARBA" id="ARBA00022679"/>
    </source>
</evidence>
<dbReference type="Proteomes" id="UP000799753">
    <property type="component" value="Unassembled WGS sequence"/>
</dbReference>
<dbReference type="PANTHER" id="PTHR43671:SF98">
    <property type="entry name" value="SERINE_THREONINE-PROTEIN KINASE NEK11"/>
    <property type="match status" value="1"/>
</dbReference>
<dbReference type="Gene3D" id="1.10.510.10">
    <property type="entry name" value="Transferase(Phosphotransferase) domain 1"/>
    <property type="match status" value="1"/>
</dbReference>
<protein>
    <recommendedName>
        <fullName evidence="1">non-specific serine/threonine protein kinase</fullName>
        <ecNumber evidence="1">2.7.11.1</ecNumber>
    </recommendedName>
</protein>
<dbReference type="PROSITE" id="PS50011">
    <property type="entry name" value="PROTEIN_KINASE_DOM"/>
    <property type="match status" value="1"/>
</dbReference>
<keyword evidence="11" id="KW-1185">Reference proteome</keyword>
<evidence type="ECO:0000256" key="5">
    <source>
        <dbReference type="ARBA" id="ARBA00022777"/>
    </source>
</evidence>
<keyword evidence="4" id="KW-0547">Nucleotide-binding</keyword>
<dbReference type="SMART" id="SM00220">
    <property type="entry name" value="S_TKc"/>
    <property type="match status" value="1"/>
</dbReference>
<dbReference type="GO" id="GO:0005524">
    <property type="term" value="F:ATP binding"/>
    <property type="evidence" value="ECO:0007669"/>
    <property type="project" value="UniProtKB-KW"/>
</dbReference>
<evidence type="ECO:0000259" key="9">
    <source>
        <dbReference type="PROSITE" id="PS50011"/>
    </source>
</evidence>
<comment type="catalytic activity">
    <reaction evidence="8">
        <text>L-seryl-[protein] + ATP = O-phospho-L-seryl-[protein] + ADP + H(+)</text>
        <dbReference type="Rhea" id="RHEA:17989"/>
        <dbReference type="Rhea" id="RHEA-COMP:9863"/>
        <dbReference type="Rhea" id="RHEA-COMP:11604"/>
        <dbReference type="ChEBI" id="CHEBI:15378"/>
        <dbReference type="ChEBI" id="CHEBI:29999"/>
        <dbReference type="ChEBI" id="CHEBI:30616"/>
        <dbReference type="ChEBI" id="CHEBI:83421"/>
        <dbReference type="ChEBI" id="CHEBI:456216"/>
        <dbReference type="EC" id="2.7.11.1"/>
    </reaction>
</comment>
<evidence type="ECO:0000256" key="2">
    <source>
        <dbReference type="ARBA" id="ARBA00022527"/>
    </source>
</evidence>
<keyword evidence="5 10" id="KW-0418">Kinase</keyword>
<dbReference type="Pfam" id="PF00069">
    <property type="entry name" value="Pkinase"/>
    <property type="match status" value="1"/>
</dbReference>
<keyword evidence="2" id="KW-0723">Serine/threonine-protein kinase</keyword>
<dbReference type="SUPFAM" id="SSF56112">
    <property type="entry name" value="Protein kinase-like (PK-like)"/>
    <property type="match status" value="1"/>
</dbReference>
<dbReference type="EC" id="2.7.11.1" evidence="1"/>
<evidence type="ECO:0000313" key="10">
    <source>
        <dbReference type="EMBL" id="KAF2640928.1"/>
    </source>
</evidence>
<evidence type="ECO:0000256" key="7">
    <source>
        <dbReference type="ARBA" id="ARBA00047899"/>
    </source>
</evidence>
<dbReference type="GO" id="GO:0004674">
    <property type="term" value="F:protein serine/threonine kinase activity"/>
    <property type="evidence" value="ECO:0007669"/>
    <property type="project" value="UniProtKB-KW"/>
</dbReference>
<dbReference type="OrthoDB" id="310217at2759"/>
<evidence type="ECO:0000256" key="8">
    <source>
        <dbReference type="ARBA" id="ARBA00048679"/>
    </source>
</evidence>
<evidence type="ECO:0000256" key="4">
    <source>
        <dbReference type="ARBA" id="ARBA00022741"/>
    </source>
</evidence>
<organism evidence="10 11">
    <name type="scientific">Massarina eburnea CBS 473.64</name>
    <dbReference type="NCBI Taxonomy" id="1395130"/>
    <lineage>
        <taxon>Eukaryota</taxon>
        <taxon>Fungi</taxon>
        <taxon>Dikarya</taxon>
        <taxon>Ascomycota</taxon>
        <taxon>Pezizomycotina</taxon>
        <taxon>Dothideomycetes</taxon>
        <taxon>Pleosporomycetidae</taxon>
        <taxon>Pleosporales</taxon>
        <taxon>Massarineae</taxon>
        <taxon>Massarinaceae</taxon>
        <taxon>Massarina</taxon>
    </lineage>
</organism>
<gene>
    <name evidence="10" type="ORF">P280DRAFT_518267</name>
</gene>
<evidence type="ECO:0000256" key="6">
    <source>
        <dbReference type="ARBA" id="ARBA00022840"/>
    </source>
</evidence>
<dbReference type="InterPro" id="IPR050660">
    <property type="entry name" value="NEK_Ser/Thr_kinase"/>
</dbReference>
<dbReference type="PANTHER" id="PTHR43671">
    <property type="entry name" value="SERINE/THREONINE-PROTEIN KINASE NEK"/>
    <property type="match status" value="1"/>
</dbReference>
<accession>A0A6A6S3F3</accession>
<name>A0A6A6S3F3_9PLEO</name>
<reference evidence="10" key="1">
    <citation type="journal article" date="2020" name="Stud. Mycol.">
        <title>101 Dothideomycetes genomes: a test case for predicting lifestyles and emergence of pathogens.</title>
        <authorList>
            <person name="Haridas S."/>
            <person name="Albert R."/>
            <person name="Binder M."/>
            <person name="Bloem J."/>
            <person name="Labutti K."/>
            <person name="Salamov A."/>
            <person name="Andreopoulos B."/>
            <person name="Baker S."/>
            <person name="Barry K."/>
            <person name="Bills G."/>
            <person name="Bluhm B."/>
            <person name="Cannon C."/>
            <person name="Castanera R."/>
            <person name="Culley D."/>
            <person name="Daum C."/>
            <person name="Ezra D."/>
            <person name="Gonzalez J."/>
            <person name="Henrissat B."/>
            <person name="Kuo A."/>
            <person name="Liang C."/>
            <person name="Lipzen A."/>
            <person name="Lutzoni F."/>
            <person name="Magnuson J."/>
            <person name="Mondo S."/>
            <person name="Nolan M."/>
            <person name="Ohm R."/>
            <person name="Pangilinan J."/>
            <person name="Park H.-J."/>
            <person name="Ramirez L."/>
            <person name="Alfaro M."/>
            <person name="Sun H."/>
            <person name="Tritt A."/>
            <person name="Yoshinaga Y."/>
            <person name="Zwiers L.-H."/>
            <person name="Turgeon B."/>
            <person name="Goodwin S."/>
            <person name="Spatafora J."/>
            <person name="Crous P."/>
            <person name="Grigoriev I."/>
        </authorList>
    </citation>
    <scope>NUCLEOTIDE SEQUENCE</scope>
    <source>
        <strain evidence="10">CBS 473.64</strain>
    </source>
</reference>
<sequence>MSSRMLRSGKPEEYDARESLQINGEEMGRGKYILVRHRRSQVLYFEKKYESTYERVSAAKQEVEIMLKAQDHIHINKVWDYFIDTEGVHASIWLDYCYEGTLSHLIKAHANQRVPVHERACSTFFQQIALAVDYLHRGNGAPDWQPIIHCDINPDIVWLKRLRPDWPPFVQLSGFGCAAWKNHPYLEEHQKGRREFWPPEYPNNDEHSDVYQLGQTMACLLTLSLGPPESLQDLEFKTGREHE</sequence>
<dbReference type="EMBL" id="MU006784">
    <property type="protein sequence ID" value="KAF2640928.1"/>
    <property type="molecule type" value="Genomic_DNA"/>
</dbReference>
<proteinExistence type="predicted"/>
<keyword evidence="6" id="KW-0067">ATP-binding</keyword>
<dbReference type="InterPro" id="IPR011009">
    <property type="entry name" value="Kinase-like_dom_sf"/>
</dbReference>
<evidence type="ECO:0000256" key="1">
    <source>
        <dbReference type="ARBA" id="ARBA00012513"/>
    </source>
</evidence>
<comment type="catalytic activity">
    <reaction evidence="7">
        <text>L-threonyl-[protein] + ATP = O-phospho-L-threonyl-[protein] + ADP + H(+)</text>
        <dbReference type="Rhea" id="RHEA:46608"/>
        <dbReference type="Rhea" id="RHEA-COMP:11060"/>
        <dbReference type="Rhea" id="RHEA-COMP:11605"/>
        <dbReference type="ChEBI" id="CHEBI:15378"/>
        <dbReference type="ChEBI" id="CHEBI:30013"/>
        <dbReference type="ChEBI" id="CHEBI:30616"/>
        <dbReference type="ChEBI" id="CHEBI:61977"/>
        <dbReference type="ChEBI" id="CHEBI:456216"/>
        <dbReference type="EC" id="2.7.11.1"/>
    </reaction>
</comment>